<keyword evidence="7 14" id="KW-0067">ATP-binding</keyword>
<evidence type="ECO:0000256" key="2">
    <source>
        <dbReference type="ARBA" id="ARBA00005060"/>
    </source>
</evidence>
<dbReference type="InterPro" id="IPR001882">
    <property type="entry name" value="Biotin_BS"/>
</dbReference>
<dbReference type="PANTHER" id="PTHR18866:SF33">
    <property type="entry name" value="METHYLCROTONOYL-COA CARBOXYLASE SUBUNIT ALPHA, MITOCHONDRIAL-RELATED"/>
    <property type="match status" value="1"/>
</dbReference>
<dbReference type="EMBL" id="PZZW01000001">
    <property type="protein sequence ID" value="PTM81567.1"/>
    <property type="molecule type" value="Genomic_DNA"/>
</dbReference>
<comment type="cofactor">
    <cofactor evidence="1">
        <name>biotin</name>
        <dbReference type="ChEBI" id="CHEBI:57586"/>
    </cofactor>
</comment>
<dbReference type="InterPro" id="IPR005479">
    <property type="entry name" value="CPAse_ATP-bd"/>
</dbReference>
<evidence type="ECO:0000313" key="19">
    <source>
        <dbReference type="Proteomes" id="UP000240800"/>
    </source>
</evidence>
<dbReference type="InterPro" id="IPR005482">
    <property type="entry name" value="Biotin_COase_C"/>
</dbReference>
<dbReference type="Gene3D" id="2.40.50.100">
    <property type="match status" value="1"/>
</dbReference>
<evidence type="ECO:0000256" key="13">
    <source>
        <dbReference type="ARBA" id="ARBA00049495"/>
    </source>
</evidence>
<dbReference type="Gene3D" id="3.30.470.20">
    <property type="entry name" value="ATP-grasp fold, B domain"/>
    <property type="match status" value="1"/>
</dbReference>
<dbReference type="InterPro" id="IPR050856">
    <property type="entry name" value="Biotin_carboxylase_complex"/>
</dbReference>
<name>A0ABX5JFP5_9RHOB</name>
<evidence type="ECO:0000256" key="7">
    <source>
        <dbReference type="ARBA" id="ARBA00022840"/>
    </source>
</evidence>
<evidence type="ECO:0000256" key="8">
    <source>
        <dbReference type="ARBA" id="ARBA00022842"/>
    </source>
</evidence>
<keyword evidence="6 14" id="KW-0547">Nucleotide-binding</keyword>
<dbReference type="InterPro" id="IPR016185">
    <property type="entry name" value="PreATP-grasp_dom_sf"/>
</dbReference>
<evidence type="ECO:0000256" key="4">
    <source>
        <dbReference type="ARBA" id="ARBA00022598"/>
    </source>
</evidence>
<dbReference type="PANTHER" id="PTHR18866">
    <property type="entry name" value="CARBOXYLASE:PYRUVATE/ACETYL-COA/PROPIONYL-COA CARBOXYLASE"/>
    <property type="match status" value="1"/>
</dbReference>
<keyword evidence="8" id="KW-0460">Magnesium</keyword>
<comment type="pathway">
    <text evidence="2">Metabolic intermediate metabolism; propanoyl-CoA degradation; succinyl-CoA from propanoyl-CoA: step 1/3.</text>
</comment>
<dbReference type="SMART" id="SM00878">
    <property type="entry name" value="Biotin_carb_C"/>
    <property type="match status" value="1"/>
</dbReference>
<dbReference type="Pfam" id="PF02786">
    <property type="entry name" value="CPSase_L_D2"/>
    <property type="match status" value="1"/>
</dbReference>
<dbReference type="InterPro" id="IPR011053">
    <property type="entry name" value="Single_hybrid_motif"/>
</dbReference>
<proteinExistence type="predicted"/>
<evidence type="ECO:0000259" key="16">
    <source>
        <dbReference type="PROSITE" id="PS50975"/>
    </source>
</evidence>
<dbReference type="Pfam" id="PF00289">
    <property type="entry name" value="Biotin_carb_N"/>
    <property type="match status" value="1"/>
</dbReference>
<dbReference type="Gene3D" id="3.30.700.30">
    <property type="match status" value="1"/>
</dbReference>
<dbReference type="Pfam" id="PF00364">
    <property type="entry name" value="Biotin_lipoyl"/>
    <property type="match status" value="1"/>
</dbReference>
<dbReference type="SUPFAM" id="SSF52440">
    <property type="entry name" value="PreATP-grasp domain"/>
    <property type="match status" value="1"/>
</dbReference>
<dbReference type="RefSeq" id="WP_069332363.1">
    <property type="nucleotide sequence ID" value="NZ_MABH01000148.1"/>
</dbReference>
<evidence type="ECO:0000256" key="3">
    <source>
        <dbReference type="ARBA" id="ARBA00013050"/>
    </source>
</evidence>
<keyword evidence="4" id="KW-0436">Ligase</keyword>
<protein>
    <recommendedName>
        <fullName evidence="3">propionyl-CoA carboxylase</fullName>
        <ecNumber evidence="3">6.4.1.3</ecNumber>
    </recommendedName>
</protein>
<dbReference type="SUPFAM" id="SSF51230">
    <property type="entry name" value="Single hybrid motif"/>
    <property type="match status" value="1"/>
</dbReference>
<keyword evidence="12" id="KW-0092">Biotin</keyword>
<dbReference type="PROSITE" id="PS50968">
    <property type="entry name" value="BIOTINYL_LIPOYL"/>
    <property type="match status" value="1"/>
</dbReference>
<keyword evidence="9" id="KW-0442">Lipid degradation</keyword>
<dbReference type="PROSITE" id="PS00867">
    <property type="entry name" value="CPSASE_2"/>
    <property type="match status" value="1"/>
</dbReference>
<feature type="domain" description="Lipoyl-binding" evidence="15">
    <location>
        <begin position="587"/>
        <end position="666"/>
    </location>
</feature>
<dbReference type="NCBIfam" id="NF006367">
    <property type="entry name" value="PRK08591.1"/>
    <property type="match status" value="1"/>
</dbReference>
<evidence type="ECO:0000256" key="10">
    <source>
        <dbReference type="ARBA" id="ARBA00023098"/>
    </source>
</evidence>
<dbReference type="Pfam" id="PF18140">
    <property type="entry name" value="PCC_BT"/>
    <property type="match status" value="1"/>
</dbReference>
<sequence length="666" mass="72843">MFKKILIANRGEIACRVIKTARKMGIQTVAVYSDADRNALHVSMADEAIHIGPPPANQSYIVIDKIMEAIKQSGAEAVHPGYGFLSERMDFAAALEAAGVVFIGPPSRAIEAMGDKITSKKLAKEAGVSTVPGYMGLIADADEAVKISNEIGYPVMIKASAGGGGKGMRIAWSEAEVKEGFESSKNEAANSFGDDRIFIEKFVTQPRHIEIQVLADTHGNCVYLHERECSIQRRNQKVIEEAPSPFLDEATRKAMGEQACALAKAVGYASAGTVEFIVDGQKNFYFLEMNTRLQVEHPVTELITGIDLVEQMIRVAAGEKLPFQQSDLKINGWAMESRLYAEDPYRNFLPSIGRLTRYRPPVESVTPTSVVRNDTGVYEGGEISMYYDPMIAKLCTWAPTRDAAIEEMRLALDTFEVEGIGHNLPFVGAVMDHPRFVKGDITTAFIAEEYPDGFQGAVLDEPTLRRVAAAAAAMNRVAEIRRTRISGTMNNHERHVGVDWVVALQGESYHVSIAADREGSTVSFSDGSSLRVTSDWTPGQALASLMVDGRPLVMKVGKVPMGFRLRLRGADLKVHVRTPRQAELALLMPEKLPPDTSKYLLCPMPGLVVKINVAEGDEVQEGQALATVEAMKMENILRAERRGTVKKIAAAPGASLRVDDVIMEFE</sequence>
<dbReference type="InterPro" id="IPR011764">
    <property type="entry name" value="Biotin_carboxylation_dom"/>
</dbReference>
<evidence type="ECO:0000256" key="5">
    <source>
        <dbReference type="ARBA" id="ARBA00022723"/>
    </source>
</evidence>
<dbReference type="InterPro" id="IPR011761">
    <property type="entry name" value="ATP-grasp"/>
</dbReference>
<dbReference type="InterPro" id="IPR000089">
    <property type="entry name" value="Biotin_lipoyl"/>
</dbReference>
<comment type="catalytic activity">
    <reaction evidence="13">
        <text>propanoyl-CoA + hydrogencarbonate + ATP = (S)-methylmalonyl-CoA + ADP + phosphate + H(+)</text>
        <dbReference type="Rhea" id="RHEA:23720"/>
        <dbReference type="ChEBI" id="CHEBI:15378"/>
        <dbReference type="ChEBI" id="CHEBI:17544"/>
        <dbReference type="ChEBI" id="CHEBI:30616"/>
        <dbReference type="ChEBI" id="CHEBI:43474"/>
        <dbReference type="ChEBI" id="CHEBI:57327"/>
        <dbReference type="ChEBI" id="CHEBI:57392"/>
        <dbReference type="ChEBI" id="CHEBI:456216"/>
        <dbReference type="EC" id="6.4.1.3"/>
    </reaction>
    <physiologicalReaction direction="left-to-right" evidence="13">
        <dbReference type="Rhea" id="RHEA:23721"/>
    </physiologicalReaction>
</comment>
<dbReference type="InterPro" id="IPR005481">
    <property type="entry name" value="BC-like_N"/>
</dbReference>
<dbReference type="PROSITE" id="PS00866">
    <property type="entry name" value="CPSASE_1"/>
    <property type="match status" value="1"/>
</dbReference>
<dbReference type="SUPFAM" id="SSF56059">
    <property type="entry name" value="Glutathione synthetase ATP-binding domain-like"/>
    <property type="match status" value="1"/>
</dbReference>
<comment type="caution">
    <text evidence="18">The sequence shown here is derived from an EMBL/GenBank/DDBJ whole genome shotgun (WGS) entry which is preliminary data.</text>
</comment>
<feature type="domain" description="ATP-grasp" evidence="16">
    <location>
        <begin position="120"/>
        <end position="317"/>
    </location>
</feature>
<organism evidence="18 19">
    <name type="scientific">Cereibacter johrii</name>
    <dbReference type="NCBI Taxonomy" id="445629"/>
    <lineage>
        <taxon>Bacteria</taxon>
        <taxon>Pseudomonadati</taxon>
        <taxon>Pseudomonadota</taxon>
        <taxon>Alphaproteobacteria</taxon>
        <taxon>Rhodobacterales</taxon>
        <taxon>Paracoccaceae</taxon>
        <taxon>Cereibacter</taxon>
    </lineage>
</organism>
<evidence type="ECO:0000259" key="15">
    <source>
        <dbReference type="PROSITE" id="PS50968"/>
    </source>
</evidence>
<dbReference type="EC" id="6.4.1.3" evidence="3"/>
<reference evidence="18 19" key="1">
    <citation type="submission" date="2018-04" db="EMBL/GenBank/DDBJ databases">
        <title>Genomic Encyclopedia of Type Strains, Phase III (KMG-III): the genomes of soil and plant-associated and newly described type strains.</title>
        <authorList>
            <person name="Whitman W."/>
        </authorList>
    </citation>
    <scope>NUCLEOTIDE SEQUENCE [LARGE SCALE GENOMIC DNA]</scope>
    <source>
        <strain evidence="18 19">JA192</strain>
    </source>
</reference>
<evidence type="ECO:0000259" key="17">
    <source>
        <dbReference type="PROSITE" id="PS50979"/>
    </source>
</evidence>
<evidence type="ECO:0000256" key="6">
    <source>
        <dbReference type="ARBA" id="ARBA00022741"/>
    </source>
</evidence>
<keyword evidence="19" id="KW-1185">Reference proteome</keyword>
<keyword evidence="5" id="KW-0479">Metal-binding</keyword>
<accession>A0ABX5JFP5</accession>
<dbReference type="Pfam" id="PF02785">
    <property type="entry name" value="Biotin_carb_C"/>
    <property type="match status" value="1"/>
</dbReference>
<keyword evidence="11" id="KW-0464">Manganese</keyword>
<evidence type="ECO:0000256" key="1">
    <source>
        <dbReference type="ARBA" id="ARBA00001953"/>
    </source>
</evidence>
<keyword evidence="10" id="KW-0443">Lipid metabolism</keyword>
<evidence type="ECO:0000313" key="18">
    <source>
        <dbReference type="EMBL" id="PTM81567.1"/>
    </source>
</evidence>
<dbReference type="InterPro" id="IPR041265">
    <property type="entry name" value="PCC_BT"/>
</dbReference>
<gene>
    <name evidence="18" type="ORF">C8J29_101509</name>
</gene>
<dbReference type="InterPro" id="IPR011054">
    <property type="entry name" value="Rudment_hybrid_motif"/>
</dbReference>
<evidence type="ECO:0000256" key="14">
    <source>
        <dbReference type="PROSITE-ProRule" id="PRU00409"/>
    </source>
</evidence>
<feature type="domain" description="Biotin carboxylation" evidence="17">
    <location>
        <begin position="1"/>
        <end position="451"/>
    </location>
</feature>
<dbReference type="PROSITE" id="PS50979">
    <property type="entry name" value="BC"/>
    <property type="match status" value="1"/>
</dbReference>
<dbReference type="PROSITE" id="PS50975">
    <property type="entry name" value="ATP_GRASP"/>
    <property type="match status" value="1"/>
</dbReference>
<evidence type="ECO:0000256" key="11">
    <source>
        <dbReference type="ARBA" id="ARBA00023211"/>
    </source>
</evidence>
<evidence type="ECO:0000256" key="9">
    <source>
        <dbReference type="ARBA" id="ARBA00022963"/>
    </source>
</evidence>
<dbReference type="PROSITE" id="PS00188">
    <property type="entry name" value="BIOTIN"/>
    <property type="match status" value="1"/>
</dbReference>
<dbReference type="SUPFAM" id="SSF51246">
    <property type="entry name" value="Rudiment single hybrid motif"/>
    <property type="match status" value="1"/>
</dbReference>
<evidence type="ECO:0000256" key="12">
    <source>
        <dbReference type="ARBA" id="ARBA00023267"/>
    </source>
</evidence>
<dbReference type="CDD" id="cd06850">
    <property type="entry name" value="biotinyl_domain"/>
    <property type="match status" value="1"/>
</dbReference>
<dbReference type="Proteomes" id="UP000240800">
    <property type="component" value="Unassembled WGS sequence"/>
</dbReference>